<evidence type="ECO:0000313" key="3">
    <source>
        <dbReference type="Proteomes" id="UP000284557"/>
    </source>
</evidence>
<evidence type="ECO:0000313" key="2">
    <source>
        <dbReference type="EMBL" id="RIT24490.1"/>
    </source>
</evidence>
<dbReference type="AlphaFoldDB" id="A0ABD7HF35"/>
<sequence length="64" mass="7387">MFDGLDAHHLLEVRASLVHGLRSRLIFAPGATETGPAELSKRQARQVMQDSRRDSMRRWRTNWA</sequence>
<protein>
    <submittedName>
        <fullName evidence="2">Uncharacterized protein</fullName>
    </submittedName>
</protein>
<dbReference type="Proteomes" id="UP000284557">
    <property type="component" value="Unassembled WGS sequence"/>
</dbReference>
<name>A0ABD7HF35_9MYCO</name>
<accession>A0ABD7HF35</accession>
<evidence type="ECO:0000256" key="1">
    <source>
        <dbReference type="SAM" id="MobiDB-lite"/>
    </source>
</evidence>
<comment type="caution">
    <text evidence="2">The sequence shown here is derived from an EMBL/GenBank/DDBJ whole genome shotgun (WGS) entry which is preliminary data.</text>
</comment>
<feature type="region of interest" description="Disordered" evidence="1">
    <location>
        <begin position="34"/>
        <end position="64"/>
    </location>
</feature>
<gene>
    <name evidence="2" type="ORF">D2E76_28900</name>
</gene>
<dbReference type="EMBL" id="QXBN01000110">
    <property type="protein sequence ID" value="RIT24490.1"/>
    <property type="molecule type" value="Genomic_DNA"/>
</dbReference>
<proteinExistence type="predicted"/>
<organism evidence="2 3">
    <name type="scientific">Mycobacteroides abscessus</name>
    <dbReference type="NCBI Taxonomy" id="36809"/>
    <lineage>
        <taxon>Bacteria</taxon>
        <taxon>Bacillati</taxon>
        <taxon>Actinomycetota</taxon>
        <taxon>Actinomycetes</taxon>
        <taxon>Mycobacteriales</taxon>
        <taxon>Mycobacteriaceae</taxon>
        <taxon>Mycobacteroides</taxon>
    </lineage>
</organism>
<reference evidence="2 3" key="1">
    <citation type="submission" date="2018-08" db="EMBL/GenBank/DDBJ databases">
        <title>Linezolid Resistance in Mycobacterium abscessus: MIC Distribution and Comprehensive Investigation of Resistance Mechanisms.</title>
        <authorList>
            <person name="Ye M."/>
            <person name="Xu L."/>
            <person name="Zou Y."/>
            <person name="Li B."/>
            <person name="Guo Q."/>
            <person name="Zhang Y."/>
            <person name="Zhan M."/>
            <person name="Xu B."/>
            <person name="Yu F."/>
            <person name="Zhang Z."/>
            <person name="Chu H."/>
        </authorList>
    </citation>
    <scope>NUCLEOTIDE SEQUENCE [LARGE SCALE GENOMIC DNA]</scope>
    <source>
        <strain evidence="2 3">G143</strain>
    </source>
</reference>